<reference evidence="4 5" key="1">
    <citation type="journal article" date="2020" name="ISME J.">
        <title>Uncovering the hidden diversity of litter-decomposition mechanisms in mushroom-forming fungi.</title>
        <authorList>
            <person name="Floudas D."/>
            <person name="Bentzer J."/>
            <person name="Ahren D."/>
            <person name="Johansson T."/>
            <person name="Persson P."/>
            <person name="Tunlid A."/>
        </authorList>
    </citation>
    <scope>NUCLEOTIDE SEQUENCE [LARGE SCALE GENOMIC DNA]</scope>
    <source>
        <strain evidence="4 5">CBS 661.87</strain>
    </source>
</reference>
<dbReference type="Gene3D" id="3.20.20.80">
    <property type="entry name" value="Glycosidases"/>
    <property type="match status" value="1"/>
</dbReference>
<dbReference type="OrthoDB" id="6020543at2759"/>
<evidence type="ECO:0000256" key="1">
    <source>
        <dbReference type="ARBA" id="ARBA00022801"/>
    </source>
</evidence>
<dbReference type="SMART" id="SM00495">
    <property type="entry name" value="ChtBD3"/>
    <property type="match status" value="1"/>
</dbReference>
<keyword evidence="1" id="KW-0378">Hydrolase</keyword>
<evidence type="ECO:0000313" key="4">
    <source>
        <dbReference type="EMBL" id="KAF5383768.1"/>
    </source>
</evidence>
<dbReference type="EMBL" id="JAACJP010000006">
    <property type="protein sequence ID" value="KAF5383768.1"/>
    <property type="molecule type" value="Genomic_DNA"/>
</dbReference>
<dbReference type="GO" id="GO:0005975">
    <property type="term" value="P:carbohydrate metabolic process"/>
    <property type="evidence" value="ECO:0007669"/>
    <property type="project" value="InterPro"/>
</dbReference>
<dbReference type="Pfam" id="PF02839">
    <property type="entry name" value="CBM_5_12"/>
    <property type="match status" value="1"/>
</dbReference>
<dbReference type="SUPFAM" id="SSF51445">
    <property type="entry name" value="(Trans)glycosidases"/>
    <property type="match status" value="1"/>
</dbReference>
<feature type="region of interest" description="Disordered" evidence="2">
    <location>
        <begin position="218"/>
        <end position="259"/>
    </location>
</feature>
<dbReference type="InterPro" id="IPR036573">
    <property type="entry name" value="CBM_sf_5/12"/>
</dbReference>
<comment type="caution">
    <text evidence="4">The sequence shown here is derived from an EMBL/GenBank/DDBJ whole genome shotgun (WGS) entry which is preliminary data.</text>
</comment>
<dbReference type="Gene3D" id="2.10.10.20">
    <property type="entry name" value="Carbohydrate-binding module superfamily 5/12"/>
    <property type="match status" value="1"/>
</dbReference>
<evidence type="ECO:0000259" key="3">
    <source>
        <dbReference type="SMART" id="SM00495"/>
    </source>
</evidence>
<evidence type="ECO:0000313" key="5">
    <source>
        <dbReference type="Proteomes" id="UP000565441"/>
    </source>
</evidence>
<name>A0A8H5M7J6_9AGAR</name>
<dbReference type="GO" id="GO:0005576">
    <property type="term" value="C:extracellular region"/>
    <property type="evidence" value="ECO:0007669"/>
    <property type="project" value="InterPro"/>
</dbReference>
<feature type="domain" description="Chitin-binding type-3" evidence="3">
    <location>
        <begin position="145"/>
        <end position="188"/>
    </location>
</feature>
<accession>A0A8H5M7J6</accession>
<feature type="region of interest" description="Disordered" evidence="2">
    <location>
        <begin position="113"/>
        <end position="132"/>
    </location>
</feature>
<dbReference type="InterPro" id="IPR017853">
    <property type="entry name" value="GH"/>
</dbReference>
<feature type="compositionally biased region" description="Low complexity" evidence="2">
    <location>
        <begin position="227"/>
        <end position="241"/>
    </location>
</feature>
<protein>
    <recommendedName>
        <fullName evidence="3">Chitin-binding type-3 domain-containing protein</fullName>
    </recommendedName>
</protein>
<proteinExistence type="predicted"/>
<dbReference type="GO" id="GO:0030246">
    <property type="term" value="F:carbohydrate binding"/>
    <property type="evidence" value="ECO:0007669"/>
    <property type="project" value="InterPro"/>
</dbReference>
<gene>
    <name evidence="4" type="ORF">D9615_003772</name>
</gene>
<evidence type="ECO:0000256" key="2">
    <source>
        <dbReference type="SAM" id="MobiDB-lite"/>
    </source>
</evidence>
<sequence length="259" mass="27025">MTEAPFISFSYNNFCGVNNYNNPNAWNFGTWDNWAKNTAINRNVKVYIGAPAAPSAAGSGYVDAATLGNIAKQTRSQFSSFGGIMLWDVSQAYANGRYDVQIKNAMGAGTGTTITTPTSTHPSTTTTPTTTKTTTTVGSGSCAGVAAWISTIAYVGGNQVTYNGHLWTAKWWTQADTPGGAAGVWTDNGACSSLLRTADSWAASVSVADSPAITSVAASAKVTDTVPKAPASPSRPSSNDSSEPKEGTKNVRSSRFFKS</sequence>
<dbReference type="CDD" id="cd12215">
    <property type="entry name" value="ChiC_BD"/>
    <property type="match status" value="1"/>
</dbReference>
<dbReference type="InterPro" id="IPR003610">
    <property type="entry name" value="CBM5/12"/>
</dbReference>
<dbReference type="Proteomes" id="UP000565441">
    <property type="component" value="Unassembled WGS sequence"/>
</dbReference>
<keyword evidence="5" id="KW-1185">Reference proteome</keyword>
<dbReference type="SUPFAM" id="SSF51055">
    <property type="entry name" value="Carbohydrate binding domain"/>
    <property type="match status" value="1"/>
</dbReference>
<organism evidence="4 5">
    <name type="scientific">Tricholomella constricta</name>
    <dbReference type="NCBI Taxonomy" id="117010"/>
    <lineage>
        <taxon>Eukaryota</taxon>
        <taxon>Fungi</taxon>
        <taxon>Dikarya</taxon>
        <taxon>Basidiomycota</taxon>
        <taxon>Agaricomycotina</taxon>
        <taxon>Agaricomycetes</taxon>
        <taxon>Agaricomycetidae</taxon>
        <taxon>Agaricales</taxon>
        <taxon>Tricholomatineae</taxon>
        <taxon>Lyophyllaceae</taxon>
        <taxon>Tricholomella</taxon>
    </lineage>
</organism>
<dbReference type="GO" id="GO:0004553">
    <property type="term" value="F:hydrolase activity, hydrolyzing O-glycosyl compounds"/>
    <property type="evidence" value="ECO:0007669"/>
    <property type="project" value="InterPro"/>
</dbReference>
<dbReference type="AlphaFoldDB" id="A0A8H5M7J6"/>